<evidence type="ECO:0000256" key="6">
    <source>
        <dbReference type="ARBA" id="ARBA00022989"/>
    </source>
</evidence>
<comment type="similarity">
    <text evidence="2 9">Belongs to the complex I subunit 3 family.</text>
</comment>
<keyword evidence="9" id="KW-0520">NAD</keyword>
<dbReference type="EC" id="7.1.1.2" evidence="9"/>
<dbReference type="InterPro" id="IPR038430">
    <property type="entry name" value="NDAH_ubi_oxred_su3_sf"/>
</dbReference>
<keyword evidence="9 10" id="KW-0496">Mitochondrion</keyword>
<geneLocation type="mitochondrion" evidence="10"/>
<dbReference type="Pfam" id="PF00507">
    <property type="entry name" value="Oxidored_q4"/>
    <property type="match status" value="1"/>
</dbReference>
<evidence type="ECO:0000256" key="3">
    <source>
        <dbReference type="ARBA" id="ARBA00021007"/>
    </source>
</evidence>
<dbReference type="GO" id="GO:0008137">
    <property type="term" value="F:NADH dehydrogenase (ubiquinone) activity"/>
    <property type="evidence" value="ECO:0007669"/>
    <property type="project" value="UniProtKB-UniRule"/>
</dbReference>
<keyword evidence="6 9" id="KW-1133">Transmembrane helix</keyword>
<evidence type="ECO:0000256" key="2">
    <source>
        <dbReference type="ARBA" id="ARBA00008472"/>
    </source>
</evidence>
<organism evidence="10">
    <name type="scientific">Bipalium adventitium</name>
    <dbReference type="NCBI Taxonomy" id="66751"/>
    <lineage>
        <taxon>Eukaryota</taxon>
        <taxon>Metazoa</taxon>
        <taxon>Spiralia</taxon>
        <taxon>Lophotrochozoa</taxon>
        <taxon>Platyhelminthes</taxon>
        <taxon>Rhabditophora</taxon>
        <taxon>Seriata</taxon>
        <taxon>Tricladida</taxon>
        <taxon>Continenticola</taxon>
        <taxon>Geoplanoidea</taxon>
        <taxon>Geoplanidae</taxon>
        <taxon>Bipaliinae</taxon>
        <taxon>Bipalium</taxon>
    </lineage>
</organism>
<keyword evidence="5 9" id="KW-0812">Transmembrane</keyword>
<dbReference type="GO" id="GO:0031966">
    <property type="term" value="C:mitochondrial membrane"/>
    <property type="evidence" value="ECO:0007669"/>
    <property type="project" value="UniProtKB-SubCell"/>
</dbReference>
<keyword evidence="9" id="KW-0679">Respiratory chain</keyword>
<keyword evidence="4 9" id="KW-0813">Transport</keyword>
<evidence type="ECO:0000256" key="5">
    <source>
        <dbReference type="ARBA" id="ARBA00022692"/>
    </source>
</evidence>
<evidence type="ECO:0000256" key="4">
    <source>
        <dbReference type="ARBA" id="ARBA00022448"/>
    </source>
</evidence>
<evidence type="ECO:0000256" key="1">
    <source>
        <dbReference type="ARBA" id="ARBA00004370"/>
    </source>
</evidence>
<sequence length="117" mass="14134">MVIFLLFCYFFVVLFVVYVGIIYFSEMLDTSYFRETISAFECGFDSSSKARIPFSLRFFLILIFFLILDIEVCLLLQLPYEINNELFSNRLHFFFFFFVFLIGVIEEFRRGLLVWKK</sequence>
<gene>
    <name evidence="10" type="primary">ND3</name>
</gene>
<reference evidence="10" key="1">
    <citation type="journal article" date="2022" name="PeerJ">
        <title>Hammerhead flatworms (Platyhelminthes, Geoplanidae, Bipaliinae): mitochondrial genomes and description of two new species from France, Italy and Mayotte.</title>
        <authorList>
            <person name="Justine J.-L."/>
            <person name="Gastineau R."/>
            <person name="Gros P."/>
            <person name="Gey D."/>
            <person name="Ruzzier E."/>
            <person name="Winsor L."/>
        </authorList>
    </citation>
    <scope>NUCLEOTIDE SEQUENCE</scope>
</reference>
<feature type="transmembrane region" description="Helical" evidence="9">
    <location>
        <begin position="58"/>
        <end position="78"/>
    </location>
</feature>
<evidence type="ECO:0000313" key="10">
    <source>
        <dbReference type="EMBL" id="UHA56271.1"/>
    </source>
</evidence>
<dbReference type="AlphaFoldDB" id="A0A8K1X792"/>
<keyword evidence="9" id="KW-1278">Translocase</keyword>
<keyword evidence="9" id="KW-0249">Electron transport</keyword>
<dbReference type="PANTHER" id="PTHR11058">
    <property type="entry name" value="NADH-UBIQUINONE OXIDOREDUCTASE CHAIN 3"/>
    <property type="match status" value="1"/>
</dbReference>
<keyword evidence="9" id="KW-0830">Ubiquinone</keyword>
<dbReference type="GO" id="GO:0030964">
    <property type="term" value="C:NADH dehydrogenase complex"/>
    <property type="evidence" value="ECO:0007669"/>
    <property type="project" value="TreeGrafter"/>
</dbReference>
<name>A0A8K1X792_9PLAT</name>
<comment type="subcellular location">
    <subcellularLocation>
        <location evidence="1">Membrane</location>
    </subcellularLocation>
    <subcellularLocation>
        <location evidence="9">Mitochondrion membrane</location>
        <topology evidence="9">Multi-pass membrane protein</topology>
    </subcellularLocation>
</comment>
<dbReference type="PANTHER" id="PTHR11058:SF9">
    <property type="entry name" value="NADH-UBIQUINONE OXIDOREDUCTASE CHAIN 3"/>
    <property type="match status" value="1"/>
</dbReference>
<feature type="transmembrane region" description="Helical" evidence="9">
    <location>
        <begin position="6"/>
        <end position="24"/>
    </location>
</feature>
<protein>
    <recommendedName>
        <fullName evidence="3 9">NADH-ubiquinone oxidoreductase chain 3</fullName>
        <ecNumber evidence="9">7.1.1.2</ecNumber>
    </recommendedName>
</protein>
<proteinExistence type="inferred from homology"/>
<comment type="function">
    <text evidence="9">Core subunit of the mitochondrial membrane respiratory chain NADH dehydrogenase (Complex I) which catalyzes electron transfer from NADH through the respiratory chain, using ubiquinone as an electron acceptor. Essential for the catalytic activity of complex I.</text>
</comment>
<dbReference type="InterPro" id="IPR000440">
    <property type="entry name" value="NADH_UbQ/plastoQ_OxRdtase_su3"/>
</dbReference>
<keyword evidence="7 9" id="KW-0472">Membrane</keyword>
<comment type="catalytic activity">
    <reaction evidence="8 9">
        <text>a ubiquinone + NADH + 5 H(+)(in) = a ubiquinol + NAD(+) + 4 H(+)(out)</text>
        <dbReference type="Rhea" id="RHEA:29091"/>
        <dbReference type="Rhea" id="RHEA-COMP:9565"/>
        <dbReference type="Rhea" id="RHEA-COMP:9566"/>
        <dbReference type="ChEBI" id="CHEBI:15378"/>
        <dbReference type="ChEBI" id="CHEBI:16389"/>
        <dbReference type="ChEBI" id="CHEBI:17976"/>
        <dbReference type="ChEBI" id="CHEBI:57540"/>
        <dbReference type="ChEBI" id="CHEBI:57945"/>
        <dbReference type="EC" id="7.1.1.2"/>
    </reaction>
</comment>
<accession>A0A8K1X792</accession>
<evidence type="ECO:0000256" key="9">
    <source>
        <dbReference type="RuleBase" id="RU003640"/>
    </source>
</evidence>
<evidence type="ECO:0000256" key="7">
    <source>
        <dbReference type="ARBA" id="ARBA00023136"/>
    </source>
</evidence>
<feature type="transmembrane region" description="Helical" evidence="9">
    <location>
        <begin position="90"/>
        <end position="108"/>
    </location>
</feature>
<dbReference type="Gene3D" id="1.20.58.1610">
    <property type="entry name" value="NADH:ubiquinone/plastoquinone oxidoreductase, chain 3"/>
    <property type="match status" value="1"/>
</dbReference>
<dbReference type="EMBL" id="MZ561467">
    <property type="protein sequence ID" value="UHA56271.1"/>
    <property type="molecule type" value="Genomic_DNA"/>
</dbReference>
<evidence type="ECO:0000256" key="8">
    <source>
        <dbReference type="ARBA" id="ARBA00049551"/>
    </source>
</evidence>